<evidence type="ECO:0000256" key="1">
    <source>
        <dbReference type="SAM" id="SignalP"/>
    </source>
</evidence>
<dbReference type="NCBIfam" id="TIGR04131">
    <property type="entry name" value="Bac_Flav_CTERM"/>
    <property type="match status" value="1"/>
</dbReference>
<gene>
    <name evidence="2" type="ORF">EHT87_28625</name>
</gene>
<feature type="signal peptide" evidence="1">
    <location>
        <begin position="1"/>
        <end position="36"/>
    </location>
</feature>
<dbReference type="SUPFAM" id="SSF49299">
    <property type="entry name" value="PKD domain"/>
    <property type="match status" value="1"/>
</dbReference>
<name>A0A3P1CAF1_9BACT</name>
<dbReference type="Pfam" id="PF13585">
    <property type="entry name" value="CHU_C"/>
    <property type="match status" value="1"/>
</dbReference>
<dbReference type="SUPFAM" id="SSF49265">
    <property type="entry name" value="Fibronectin type III"/>
    <property type="match status" value="1"/>
</dbReference>
<organism evidence="2 3">
    <name type="scientific">Larkinella knui</name>
    <dbReference type="NCBI Taxonomy" id="2025310"/>
    <lineage>
        <taxon>Bacteria</taxon>
        <taxon>Pseudomonadati</taxon>
        <taxon>Bacteroidota</taxon>
        <taxon>Cytophagia</taxon>
        <taxon>Cytophagales</taxon>
        <taxon>Spirosomataceae</taxon>
        <taxon>Larkinella</taxon>
    </lineage>
</organism>
<keyword evidence="3" id="KW-1185">Reference proteome</keyword>
<dbReference type="InterPro" id="IPR036116">
    <property type="entry name" value="FN3_sf"/>
</dbReference>
<proteinExistence type="predicted"/>
<dbReference type="InterPro" id="IPR035986">
    <property type="entry name" value="PKD_dom_sf"/>
</dbReference>
<reference evidence="2 3" key="1">
    <citation type="submission" date="2018-11" db="EMBL/GenBank/DDBJ databases">
        <authorList>
            <person name="Zhou Z."/>
            <person name="Wang G."/>
        </authorList>
    </citation>
    <scope>NUCLEOTIDE SEQUENCE [LARGE SCALE GENOMIC DNA]</scope>
    <source>
        <strain evidence="2 3">KCTC42998</strain>
    </source>
</reference>
<dbReference type="AlphaFoldDB" id="A0A3P1CAF1"/>
<evidence type="ECO:0000313" key="3">
    <source>
        <dbReference type="Proteomes" id="UP000274271"/>
    </source>
</evidence>
<comment type="caution">
    <text evidence="2">The sequence shown here is derived from an EMBL/GenBank/DDBJ whole genome shotgun (WGS) entry which is preliminary data.</text>
</comment>
<feature type="chain" id="PRO_5018035793" evidence="1">
    <location>
        <begin position="37"/>
        <end position="666"/>
    </location>
</feature>
<accession>A0A3P1CAF1</accession>
<dbReference type="InterPro" id="IPR013783">
    <property type="entry name" value="Ig-like_fold"/>
</dbReference>
<keyword evidence="1" id="KW-0732">Signal</keyword>
<evidence type="ECO:0000313" key="2">
    <source>
        <dbReference type="EMBL" id="RRB10210.1"/>
    </source>
</evidence>
<dbReference type="Proteomes" id="UP000274271">
    <property type="component" value="Unassembled WGS sequence"/>
</dbReference>
<dbReference type="InterPro" id="IPR026341">
    <property type="entry name" value="T9SS_type_B"/>
</dbReference>
<dbReference type="EMBL" id="RQJP01000007">
    <property type="protein sequence ID" value="RRB10210.1"/>
    <property type="molecule type" value="Genomic_DNA"/>
</dbReference>
<protein>
    <submittedName>
        <fullName evidence="2">Gliding motility-associated C-terminal domain-containing protein</fullName>
    </submittedName>
</protein>
<dbReference type="OrthoDB" id="631648at2"/>
<sequence>MSVVRKWLAGLVHFVRQQVRVFLIGMCFALNLNAFAQTTVTEDWCVKRPELSEEGGFTVSSTKGCAPLTITVKNTTNSPDNIFRYVYDYKGGNPVATNSSVLETAHTFSKPGKYKILQVGSKGSTGSVACQEVEVLDATPPNFRAYSCVDLKVIVDIVNDAVASQYDEFLVDWKDGSAIQTVPKTALAGITHTYRNNADYTIRVSGNYRGLNCGGGSFQQVKPLLNTEFVKPIISRLATTGSTITLQVKAGAKQQVTLYQQGASGTFSPTPVSRVGDGSLVINDITSHPTCFKAVSIDACGQKLESDVVCSIGLDVAAKDQQNEVVWTAPGSPANFQKYTVTKNDAAFRTFTRIGDKSVNDTEGLNCNQDYCYQVTALAGATEIVSDKKCVRVLSSSVPPAFSTVQVSVNGDNRVDLRGLPPVPTSQNPTYKMIVFRRDEPAGAFEQTGEEVDRNIHQDGGVQPQKQSYCYQVVYQNACGVSSEPSKMVCTVFLASNSASTIDWTSDSPFADEAIDHYVIEKIDASGVVWEEVAVGMQTSYRPATEADNQQFRFRVKAVSKSGAISYSNFYTFVQAPRIFMPDAFTPNGDQDNNVLEVKGSTYFQSIQMTIYNRWGEVVFHTESREGWDGRIGGQPAPAGTYAYRITAVDPNGVKTEKLGKVLLLR</sequence>
<dbReference type="Gene3D" id="2.60.40.10">
    <property type="entry name" value="Immunoglobulins"/>
    <property type="match status" value="3"/>
</dbReference>